<name>A0A7W7ZPC8_9BACT</name>
<accession>A0A7W7ZPC8</accession>
<dbReference type="AlphaFoldDB" id="A0A7W7ZPC8"/>
<sequence>MKMGSRWTASGPNEVGIDGYIELFDPAKRVPLGLNLAVQSKVVSSIRDAVDEFRYTCDPSDLQYWLKTNLPVILIVSDPETQQGYWVSIPEVFRDWKPGDSTSILYRKEQHRFSTASLSELVRVGAPKGGLYLPPRPTAERLWSNLLAIEGLPAVVYVAATQYRDPTDIWEILNRKKIHPASGWIIWEKKLVSFEDLSNSDWDSICEPGTVEGFDTVEWSESDDPERTRLFVQLLNKTLRAQVDARLRFWPKDDCFAMVGEKRKQSYKSLKRTSGLSVVSPFSSKAKDGRVFHYRRHLAFRGQFRFLDGAWFLEVTPTYRFTSDGFKRDMFHESRLKKIKEIEGNRAVLSCVLFWANHLQPEDGLFAGPQPPIIFGELKTINVNIGVEDKSWQQNDPDTAALDQQSSLQGLLPMEIPMGEAK</sequence>
<evidence type="ECO:0000313" key="3">
    <source>
        <dbReference type="Proteomes" id="UP000584867"/>
    </source>
</evidence>
<evidence type="ECO:0000259" key="1">
    <source>
        <dbReference type="Pfam" id="PF14280"/>
    </source>
</evidence>
<reference evidence="2 3" key="1">
    <citation type="submission" date="2020-08" db="EMBL/GenBank/DDBJ databases">
        <title>Genomic Encyclopedia of Type Strains, Phase IV (KMG-V): Genome sequencing to study the core and pangenomes of soil and plant-associated prokaryotes.</title>
        <authorList>
            <person name="Whitman W."/>
        </authorList>
    </citation>
    <scope>NUCLEOTIDE SEQUENCE [LARGE SCALE GENOMIC DNA]</scope>
    <source>
        <strain evidence="2 3">X5P3</strain>
    </source>
</reference>
<dbReference type="InterPro" id="IPR025375">
    <property type="entry name" value="DUF4365"/>
</dbReference>
<gene>
    <name evidence="2" type="ORF">HDF15_002020</name>
</gene>
<comment type="caution">
    <text evidence="2">The sequence shown here is derived from an EMBL/GenBank/DDBJ whole genome shotgun (WGS) entry which is preliminary data.</text>
</comment>
<dbReference type="Pfam" id="PF14280">
    <property type="entry name" value="DUF4365"/>
    <property type="match status" value="1"/>
</dbReference>
<organism evidence="2 3">
    <name type="scientific">Granulicella mallensis</name>
    <dbReference type="NCBI Taxonomy" id="940614"/>
    <lineage>
        <taxon>Bacteria</taxon>
        <taxon>Pseudomonadati</taxon>
        <taxon>Acidobacteriota</taxon>
        <taxon>Terriglobia</taxon>
        <taxon>Terriglobales</taxon>
        <taxon>Acidobacteriaceae</taxon>
        <taxon>Granulicella</taxon>
    </lineage>
</organism>
<feature type="domain" description="DUF4365" evidence="1">
    <location>
        <begin position="3"/>
        <end position="122"/>
    </location>
</feature>
<dbReference type="Proteomes" id="UP000584867">
    <property type="component" value="Unassembled WGS sequence"/>
</dbReference>
<proteinExistence type="predicted"/>
<protein>
    <recommendedName>
        <fullName evidence="1">DUF4365 domain-containing protein</fullName>
    </recommendedName>
</protein>
<evidence type="ECO:0000313" key="2">
    <source>
        <dbReference type="EMBL" id="MBB5063675.1"/>
    </source>
</evidence>
<dbReference type="EMBL" id="JACHIO010000007">
    <property type="protein sequence ID" value="MBB5063675.1"/>
    <property type="molecule type" value="Genomic_DNA"/>
</dbReference>